<comment type="caution">
    <text evidence="2">The sequence shown here is derived from an EMBL/GenBank/DDBJ whole genome shotgun (WGS) entry which is preliminary data.</text>
</comment>
<dbReference type="InterPro" id="IPR009456">
    <property type="entry name" value="Moricin_fam"/>
</dbReference>
<proteinExistence type="predicted"/>
<dbReference type="InterPro" id="IPR037043">
    <property type="entry name" value="Moricin_sf"/>
</dbReference>
<keyword evidence="1" id="KW-0732">Signal</keyword>
<protein>
    <submittedName>
        <fullName evidence="2">Uncharacterized protein</fullName>
    </submittedName>
</protein>
<dbReference type="AlphaFoldDB" id="A0AAD8DQQ9"/>
<gene>
    <name evidence="2" type="ORF">PYW07_003291</name>
</gene>
<name>A0AAD8DQQ9_MYTSE</name>
<organism evidence="2 3">
    <name type="scientific">Mythimna separata</name>
    <name type="common">Oriental armyworm</name>
    <name type="synonym">Pseudaletia separata</name>
    <dbReference type="NCBI Taxonomy" id="271217"/>
    <lineage>
        <taxon>Eukaryota</taxon>
        <taxon>Metazoa</taxon>
        <taxon>Ecdysozoa</taxon>
        <taxon>Arthropoda</taxon>
        <taxon>Hexapoda</taxon>
        <taxon>Insecta</taxon>
        <taxon>Pterygota</taxon>
        <taxon>Neoptera</taxon>
        <taxon>Endopterygota</taxon>
        <taxon>Lepidoptera</taxon>
        <taxon>Glossata</taxon>
        <taxon>Ditrysia</taxon>
        <taxon>Noctuoidea</taxon>
        <taxon>Noctuidae</taxon>
        <taxon>Noctuinae</taxon>
        <taxon>Hadenini</taxon>
        <taxon>Mythimna</taxon>
    </lineage>
</organism>
<dbReference type="EMBL" id="JARGEI010000017">
    <property type="protein sequence ID" value="KAJ8716664.1"/>
    <property type="molecule type" value="Genomic_DNA"/>
</dbReference>
<reference evidence="2" key="1">
    <citation type="submission" date="2023-03" db="EMBL/GenBank/DDBJ databases">
        <title>Chromosome-level genomes of two armyworms, Mythimna separata and Mythimna loreyi, provide insights into the biosynthesis and reception of sex pheromones.</title>
        <authorList>
            <person name="Zhao H."/>
        </authorList>
    </citation>
    <scope>NUCLEOTIDE SEQUENCE</scope>
    <source>
        <strain evidence="2">BeijingLab</strain>
        <tissue evidence="2">Pupa</tissue>
    </source>
</reference>
<feature type="chain" id="PRO_5042153411" evidence="1">
    <location>
        <begin position="24"/>
        <end position="69"/>
    </location>
</feature>
<dbReference type="GO" id="GO:0042742">
    <property type="term" value="P:defense response to bacterium"/>
    <property type="evidence" value="ECO:0007669"/>
    <property type="project" value="InterPro"/>
</dbReference>
<keyword evidence="3" id="KW-1185">Reference proteome</keyword>
<feature type="signal peptide" evidence="1">
    <location>
        <begin position="1"/>
        <end position="23"/>
    </location>
</feature>
<evidence type="ECO:0000313" key="3">
    <source>
        <dbReference type="Proteomes" id="UP001231518"/>
    </source>
</evidence>
<dbReference type="Proteomes" id="UP001231518">
    <property type="component" value="Chromosome 14"/>
</dbReference>
<dbReference type="GO" id="GO:0005576">
    <property type="term" value="C:extracellular region"/>
    <property type="evidence" value="ECO:0007669"/>
    <property type="project" value="InterPro"/>
</dbReference>
<dbReference type="Pfam" id="PF06451">
    <property type="entry name" value="Moricin"/>
    <property type="match status" value="1"/>
</dbReference>
<accession>A0AAD8DQQ9</accession>
<sequence length="69" mass="7256">MKLTAMFVMLMAVLALFAGAGDAAPRPEPKVNWGALKKTGQTIKKIVSAVGAAATAHELYQSAKNKRQG</sequence>
<evidence type="ECO:0000256" key="1">
    <source>
        <dbReference type="SAM" id="SignalP"/>
    </source>
</evidence>
<evidence type="ECO:0000313" key="2">
    <source>
        <dbReference type="EMBL" id="KAJ8716664.1"/>
    </source>
</evidence>
<dbReference type="Gene3D" id="1.20.5.750">
    <property type="entry name" value="Moricin domain"/>
    <property type="match status" value="1"/>
</dbReference>